<dbReference type="Gene3D" id="1.10.10.60">
    <property type="entry name" value="Homeodomain-like"/>
    <property type="match status" value="1"/>
</dbReference>
<comment type="caution">
    <text evidence="2">The sequence shown here is derived from an EMBL/GenBank/DDBJ whole genome shotgun (WGS) entry which is preliminary data.</text>
</comment>
<protein>
    <submittedName>
        <fullName evidence="2">Transposase</fullName>
    </submittedName>
</protein>
<dbReference type="GO" id="GO:0003677">
    <property type="term" value="F:DNA binding"/>
    <property type="evidence" value="ECO:0007669"/>
    <property type="project" value="InterPro"/>
</dbReference>
<name>A0A4R4ZHM5_9ACTN</name>
<evidence type="ECO:0000313" key="3">
    <source>
        <dbReference type="Proteomes" id="UP000294513"/>
    </source>
</evidence>
<accession>A0A4R4ZHM5</accession>
<feature type="coiled-coil region" evidence="1">
    <location>
        <begin position="67"/>
        <end position="94"/>
    </location>
</feature>
<proteinExistence type="predicted"/>
<reference evidence="2 3" key="1">
    <citation type="submission" date="2019-03" db="EMBL/GenBank/DDBJ databases">
        <title>Draft genome sequences of novel Actinobacteria.</title>
        <authorList>
            <person name="Sahin N."/>
            <person name="Ay H."/>
            <person name="Saygin H."/>
        </authorList>
    </citation>
    <scope>NUCLEOTIDE SEQUENCE [LARGE SCALE GENOMIC DNA]</scope>
    <source>
        <strain evidence="2 3">H3C3</strain>
    </source>
</reference>
<sequence length="106" mass="11695">MAVGQRGRKSLVPPPHPPEFRRRAVELARTGDKPVAALARSLGIGQSCLSNWIRQANAGEGRGDGLTGAEKKELVELRRKARQLELENEILKRAAAYFARENVLPK</sequence>
<dbReference type="InterPro" id="IPR009057">
    <property type="entry name" value="Homeodomain-like_sf"/>
</dbReference>
<dbReference type="Proteomes" id="UP000294513">
    <property type="component" value="Unassembled WGS sequence"/>
</dbReference>
<dbReference type="SUPFAM" id="SSF46689">
    <property type="entry name" value="Homeodomain-like"/>
    <property type="match status" value="1"/>
</dbReference>
<dbReference type="GO" id="GO:0004803">
    <property type="term" value="F:transposase activity"/>
    <property type="evidence" value="ECO:0007669"/>
    <property type="project" value="InterPro"/>
</dbReference>
<dbReference type="OrthoDB" id="3699740at2"/>
<dbReference type="AlphaFoldDB" id="A0A4R4ZHM5"/>
<organism evidence="2 3">
    <name type="scientific">Actinomadura rubrisoli</name>
    <dbReference type="NCBI Taxonomy" id="2530368"/>
    <lineage>
        <taxon>Bacteria</taxon>
        <taxon>Bacillati</taxon>
        <taxon>Actinomycetota</taxon>
        <taxon>Actinomycetes</taxon>
        <taxon>Streptosporangiales</taxon>
        <taxon>Thermomonosporaceae</taxon>
        <taxon>Actinomadura</taxon>
    </lineage>
</organism>
<keyword evidence="3" id="KW-1185">Reference proteome</keyword>
<dbReference type="InterPro" id="IPR002514">
    <property type="entry name" value="Transposase_8"/>
</dbReference>
<dbReference type="GO" id="GO:0006313">
    <property type="term" value="P:DNA transposition"/>
    <property type="evidence" value="ECO:0007669"/>
    <property type="project" value="InterPro"/>
</dbReference>
<keyword evidence="1" id="KW-0175">Coiled coil</keyword>
<gene>
    <name evidence="2" type="ORF">E1298_47250</name>
</gene>
<evidence type="ECO:0000313" key="2">
    <source>
        <dbReference type="EMBL" id="TDD58158.1"/>
    </source>
</evidence>
<evidence type="ECO:0000256" key="1">
    <source>
        <dbReference type="SAM" id="Coils"/>
    </source>
</evidence>
<dbReference type="EMBL" id="SMKU01000746">
    <property type="protein sequence ID" value="TDD58158.1"/>
    <property type="molecule type" value="Genomic_DNA"/>
</dbReference>
<dbReference type="Pfam" id="PF01527">
    <property type="entry name" value="HTH_Tnp_1"/>
    <property type="match status" value="1"/>
</dbReference>